<comment type="caution">
    <text evidence="4">The sequence shown here is derived from an EMBL/GenBank/DDBJ whole genome shotgun (WGS) entry which is preliminary data.</text>
</comment>
<dbReference type="Gene3D" id="1.10.510.10">
    <property type="entry name" value="Transferase(Phosphotransferase) domain 1"/>
    <property type="match status" value="1"/>
</dbReference>
<dbReference type="EMBL" id="JAWXYG010000013">
    <property type="protein sequence ID" value="KAK4255798.1"/>
    <property type="molecule type" value="Genomic_DNA"/>
</dbReference>
<evidence type="ECO:0000313" key="5">
    <source>
        <dbReference type="Proteomes" id="UP001293593"/>
    </source>
</evidence>
<dbReference type="InterPro" id="IPR050528">
    <property type="entry name" value="L-type_Lectin-RKs"/>
</dbReference>
<dbReference type="AlphaFoldDB" id="A0AAE1IS35"/>
<dbReference type="PANTHER" id="PTHR27007">
    <property type="match status" value="1"/>
</dbReference>
<reference evidence="4" key="1">
    <citation type="submission" date="2023-10" db="EMBL/GenBank/DDBJ databases">
        <title>Chromosome-level genome of the transformable northern wattle, Acacia crassicarpa.</title>
        <authorList>
            <person name="Massaro I."/>
            <person name="Sinha N.R."/>
            <person name="Poethig S."/>
            <person name="Leichty A.R."/>
        </authorList>
    </citation>
    <scope>NUCLEOTIDE SEQUENCE</scope>
    <source>
        <strain evidence="4">Acra3RX</strain>
        <tissue evidence="4">Leaf</tissue>
    </source>
</reference>
<sequence>MSKFLAPENTRTRTATTKSDVFAFGAFMLEVVCGRRPVDLVSEDMVLVDWVYGLWKKGEIIEAKDQNLGTEYKAELELVLKLGLLCSNSKAGDRPSMRQVVQYLNMEVPLPDFSTLISSPSCSGFVFGRHQDLDDIAMSLPSSSVDGFHSRYSIPESILSGGR</sequence>
<proteinExistence type="predicted"/>
<dbReference type="SUPFAM" id="SSF56112">
    <property type="entry name" value="Protein kinase-like (PK-like)"/>
    <property type="match status" value="1"/>
</dbReference>
<evidence type="ECO:0000259" key="3">
    <source>
        <dbReference type="Pfam" id="PF07714"/>
    </source>
</evidence>
<dbReference type="GO" id="GO:0004672">
    <property type="term" value="F:protein kinase activity"/>
    <property type="evidence" value="ECO:0007669"/>
    <property type="project" value="InterPro"/>
</dbReference>
<evidence type="ECO:0000256" key="2">
    <source>
        <dbReference type="ARBA" id="ARBA00022840"/>
    </source>
</evidence>
<dbReference type="Proteomes" id="UP001293593">
    <property type="component" value="Unassembled WGS sequence"/>
</dbReference>
<keyword evidence="1" id="KW-0547">Nucleotide-binding</keyword>
<keyword evidence="5" id="KW-1185">Reference proteome</keyword>
<protein>
    <recommendedName>
        <fullName evidence="3">Serine-threonine/tyrosine-protein kinase catalytic domain-containing protein</fullName>
    </recommendedName>
</protein>
<evidence type="ECO:0000313" key="4">
    <source>
        <dbReference type="EMBL" id="KAK4255798.1"/>
    </source>
</evidence>
<dbReference type="Pfam" id="PF07714">
    <property type="entry name" value="PK_Tyr_Ser-Thr"/>
    <property type="match status" value="1"/>
</dbReference>
<feature type="domain" description="Serine-threonine/tyrosine-protein kinase catalytic" evidence="3">
    <location>
        <begin position="3"/>
        <end position="104"/>
    </location>
</feature>
<dbReference type="GO" id="GO:0005524">
    <property type="term" value="F:ATP binding"/>
    <property type="evidence" value="ECO:0007669"/>
    <property type="project" value="UniProtKB-KW"/>
</dbReference>
<name>A0AAE1IS35_9FABA</name>
<dbReference type="InterPro" id="IPR001245">
    <property type="entry name" value="Ser-Thr/Tyr_kinase_cat_dom"/>
</dbReference>
<gene>
    <name evidence="4" type="ORF">QN277_008748</name>
</gene>
<evidence type="ECO:0000256" key="1">
    <source>
        <dbReference type="ARBA" id="ARBA00022741"/>
    </source>
</evidence>
<keyword evidence="2" id="KW-0067">ATP-binding</keyword>
<dbReference type="InterPro" id="IPR011009">
    <property type="entry name" value="Kinase-like_dom_sf"/>
</dbReference>
<organism evidence="4 5">
    <name type="scientific">Acacia crassicarpa</name>
    <name type="common">northern wattle</name>
    <dbReference type="NCBI Taxonomy" id="499986"/>
    <lineage>
        <taxon>Eukaryota</taxon>
        <taxon>Viridiplantae</taxon>
        <taxon>Streptophyta</taxon>
        <taxon>Embryophyta</taxon>
        <taxon>Tracheophyta</taxon>
        <taxon>Spermatophyta</taxon>
        <taxon>Magnoliopsida</taxon>
        <taxon>eudicotyledons</taxon>
        <taxon>Gunneridae</taxon>
        <taxon>Pentapetalae</taxon>
        <taxon>rosids</taxon>
        <taxon>fabids</taxon>
        <taxon>Fabales</taxon>
        <taxon>Fabaceae</taxon>
        <taxon>Caesalpinioideae</taxon>
        <taxon>mimosoid clade</taxon>
        <taxon>Acacieae</taxon>
        <taxon>Acacia</taxon>
    </lineage>
</organism>
<accession>A0AAE1IS35</accession>